<organism evidence="5 6">
    <name type="scientific">Solanum stoloniferum</name>
    <dbReference type="NCBI Taxonomy" id="62892"/>
    <lineage>
        <taxon>Eukaryota</taxon>
        <taxon>Viridiplantae</taxon>
        <taxon>Streptophyta</taxon>
        <taxon>Embryophyta</taxon>
        <taxon>Tracheophyta</taxon>
        <taxon>Spermatophyta</taxon>
        <taxon>Magnoliopsida</taxon>
        <taxon>eudicotyledons</taxon>
        <taxon>Gunneridae</taxon>
        <taxon>Pentapetalae</taxon>
        <taxon>asterids</taxon>
        <taxon>lamiids</taxon>
        <taxon>Solanales</taxon>
        <taxon>Solanaceae</taxon>
        <taxon>Solanoideae</taxon>
        <taxon>Solaneae</taxon>
        <taxon>Solanum</taxon>
    </lineage>
</organism>
<keyword evidence="6" id="KW-1185">Reference proteome</keyword>
<dbReference type="Pfam" id="PF02902">
    <property type="entry name" value="Peptidase_C48"/>
    <property type="match status" value="1"/>
</dbReference>
<name>A0ABD2UDT8_9SOLN</name>
<comment type="similarity">
    <text evidence="1">Belongs to the peptidase C48 family.</text>
</comment>
<dbReference type="SUPFAM" id="SSF54001">
    <property type="entry name" value="Cysteine proteinases"/>
    <property type="match status" value="1"/>
</dbReference>
<sequence length="149" mass="17635">MIIYYFIVQHINVIFYYLRKKAKYEVVSRYKYTIVDCVFTSKSSSIWEKYADLDSDVCCVDEKHIIGEYIRGYKVHAGILWYLVDHSFVPVNVKNKFHWVLAVVSLNDKRIDVYDSYRATGHDAAIKIEVKNLVQLISLKLTMNDYYKN</sequence>
<dbReference type="PROSITE" id="PS50600">
    <property type="entry name" value="ULP_PROTEASE"/>
    <property type="match status" value="1"/>
</dbReference>
<evidence type="ECO:0000256" key="3">
    <source>
        <dbReference type="ARBA" id="ARBA00022801"/>
    </source>
</evidence>
<gene>
    <name evidence="5" type="ORF">AABB24_011385</name>
</gene>
<dbReference type="GO" id="GO:0008233">
    <property type="term" value="F:peptidase activity"/>
    <property type="evidence" value="ECO:0007669"/>
    <property type="project" value="UniProtKB-KW"/>
</dbReference>
<protein>
    <recommendedName>
        <fullName evidence="4">Ubiquitin-like protease family profile domain-containing protein</fullName>
    </recommendedName>
</protein>
<dbReference type="EMBL" id="JBJKTR010000006">
    <property type="protein sequence ID" value="KAL3366654.1"/>
    <property type="molecule type" value="Genomic_DNA"/>
</dbReference>
<evidence type="ECO:0000256" key="1">
    <source>
        <dbReference type="ARBA" id="ARBA00005234"/>
    </source>
</evidence>
<evidence type="ECO:0000259" key="4">
    <source>
        <dbReference type="PROSITE" id="PS50600"/>
    </source>
</evidence>
<dbReference type="Gene3D" id="3.40.395.10">
    <property type="entry name" value="Adenoviral Proteinase, Chain A"/>
    <property type="match status" value="1"/>
</dbReference>
<dbReference type="PANTHER" id="PTHR31470:SF55">
    <property type="entry name" value="UBIQUITIN-LIKE PROTEASE FAMILY PROFILE DOMAIN-CONTAINING PROTEIN"/>
    <property type="match status" value="1"/>
</dbReference>
<evidence type="ECO:0000313" key="5">
    <source>
        <dbReference type="EMBL" id="KAL3366654.1"/>
    </source>
</evidence>
<dbReference type="AlphaFoldDB" id="A0ABD2UDT8"/>
<dbReference type="PANTHER" id="PTHR31470">
    <property type="entry name" value="CYSTEINE PROTEINASES SUPERFAMILY PROTEIN-RELATED-RELATED"/>
    <property type="match status" value="1"/>
</dbReference>
<evidence type="ECO:0000313" key="6">
    <source>
        <dbReference type="Proteomes" id="UP001627284"/>
    </source>
</evidence>
<proteinExistence type="inferred from homology"/>
<evidence type="ECO:0000256" key="2">
    <source>
        <dbReference type="ARBA" id="ARBA00022670"/>
    </source>
</evidence>
<dbReference type="GO" id="GO:0006508">
    <property type="term" value="P:proteolysis"/>
    <property type="evidence" value="ECO:0007669"/>
    <property type="project" value="UniProtKB-KW"/>
</dbReference>
<dbReference type="InterPro" id="IPR003653">
    <property type="entry name" value="Peptidase_C48_C"/>
</dbReference>
<accession>A0ABD2UDT8</accession>
<keyword evidence="2" id="KW-0645">Protease</keyword>
<feature type="domain" description="Ubiquitin-like protease family profile" evidence="4">
    <location>
        <begin position="1"/>
        <end position="149"/>
    </location>
</feature>
<dbReference type="InterPro" id="IPR038765">
    <property type="entry name" value="Papain-like_cys_pep_sf"/>
</dbReference>
<comment type="caution">
    <text evidence="5">The sequence shown here is derived from an EMBL/GenBank/DDBJ whole genome shotgun (WGS) entry which is preliminary data.</text>
</comment>
<keyword evidence="3" id="KW-0378">Hydrolase</keyword>
<reference evidence="5 6" key="1">
    <citation type="submission" date="2024-05" db="EMBL/GenBank/DDBJ databases">
        <title>De novo assembly of an allotetraploid wild potato.</title>
        <authorList>
            <person name="Hosaka A.J."/>
        </authorList>
    </citation>
    <scope>NUCLEOTIDE SEQUENCE [LARGE SCALE GENOMIC DNA]</scope>
    <source>
        <tissue evidence="5">Young leaves</tissue>
    </source>
</reference>
<dbReference type="Proteomes" id="UP001627284">
    <property type="component" value="Unassembled WGS sequence"/>
</dbReference>